<sequence>MSVVDLAYLIDDDDIYVFGMKRMIKANQLCDELLTFTNGADAIDFINERIASKSSLPKVILIDINMPVMDGWGFIDEFAKIPAEFTDGVTVYMISSSVQEEDRMKAESINLIKSYHVKPIDKEELISMFQVA</sequence>
<feature type="modified residue" description="4-aspartylphosphate" evidence="1">
    <location>
        <position position="63"/>
    </location>
</feature>
<evidence type="ECO:0000313" key="4">
    <source>
        <dbReference type="Proteomes" id="UP000484164"/>
    </source>
</evidence>
<feature type="domain" description="Response regulatory" evidence="2">
    <location>
        <begin position="6"/>
        <end position="132"/>
    </location>
</feature>
<dbReference type="SMART" id="SM00448">
    <property type="entry name" value="REC"/>
    <property type="match status" value="1"/>
</dbReference>
<evidence type="ECO:0000313" key="3">
    <source>
        <dbReference type="EMBL" id="KAB2815261.1"/>
    </source>
</evidence>
<accession>A0A6L3ZCS3</accession>
<gene>
    <name evidence="3" type="ORF">F8C82_14310</name>
</gene>
<name>A0A6L3ZCS3_9FLAO</name>
<dbReference type="AlphaFoldDB" id="A0A6L3ZCS3"/>
<dbReference type="PANTHER" id="PTHR44520">
    <property type="entry name" value="RESPONSE REGULATOR RCP1-RELATED"/>
    <property type="match status" value="1"/>
</dbReference>
<dbReference type="InterPro" id="IPR052893">
    <property type="entry name" value="TCS_response_regulator"/>
</dbReference>
<dbReference type="PANTHER" id="PTHR44520:SF2">
    <property type="entry name" value="RESPONSE REGULATOR RCP1"/>
    <property type="match status" value="1"/>
</dbReference>
<reference evidence="3 4" key="1">
    <citation type="submission" date="2019-10" db="EMBL/GenBank/DDBJ databases">
        <title>Genome sequence of Phaeocystidibacter marisrubri JCM30614 (type strain).</title>
        <authorList>
            <person name="Bowman J.P."/>
        </authorList>
    </citation>
    <scope>NUCLEOTIDE SEQUENCE [LARGE SCALE GENOMIC DNA]</scope>
    <source>
        <strain evidence="3 4">JCM 30614</strain>
    </source>
</reference>
<dbReference type="SUPFAM" id="SSF52172">
    <property type="entry name" value="CheY-like"/>
    <property type="match status" value="1"/>
</dbReference>
<proteinExistence type="predicted"/>
<organism evidence="3 4">
    <name type="scientific">Phaeocystidibacter marisrubri</name>
    <dbReference type="NCBI Taxonomy" id="1577780"/>
    <lineage>
        <taxon>Bacteria</taxon>
        <taxon>Pseudomonadati</taxon>
        <taxon>Bacteroidota</taxon>
        <taxon>Flavobacteriia</taxon>
        <taxon>Flavobacteriales</taxon>
        <taxon>Phaeocystidibacteraceae</taxon>
        <taxon>Phaeocystidibacter</taxon>
    </lineage>
</organism>
<dbReference type="Gene3D" id="3.40.50.2300">
    <property type="match status" value="1"/>
</dbReference>
<dbReference type="InterPro" id="IPR001789">
    <property type="entry name" value="Sig_transdc_resp-reg_receiver"/>
</dbReference>
<evidence type="ECO:0000259" key="2">
    <source>
        <dbReference type="PROSITE" id="PS50110"/>
    </source>
</evidence>
<dbReference type="InterPro" id="IPR011006">
    <property type="entry name" value="CheY-like_superfamily"/>
</dbReference>
<dbReference type="Pfam" id="PF00072">
    <property type="entry name" value="Response_reg"/>
    <property type="match status" value="1"/>
</dbReference>
<dbReference type="OrthoDB" id="673128at2"/>
<dbReference type="RefSeq" id="WP_151694296.1">
    <property type="nucleotide sequence ID" value="NZ_BMGX01000001.1"/>
</dbReference>
<dbReference type="Proteomes" id="UP000484164">
    <property type="component" value="Unassembled WGS sequence"/>
</dbReference>
<protein>
    <submittedName>
        <fullName evidence="3">Response regulator</fullName>
    </submittedName>
</protein>
<comment type="caution">
    <text evidence="3">The sequence shown here is derived from an EMBL/GenBank/DDBJ whole genome shotgun (WGS) entry which is preliminary data.</text>
</comment>
<keyword evidence="1" id="KW-0597">Phosphoprotein</keyword>
<keyword evidence="4" id="KW-1185">Reference proteome</keyword>
<evidence type="ECO:0000256" key="1">
    <source>
        <dbReference type="PROSITE-ProRule" id="PRU00169"/>
    </source>
</evidence>
<dbReference type="PROSITE" id="PS50110">
    <property type="entry name" value="RESPONSE_REGULATORY"/>
    <property type="match status" value="1"/>
</dbReference>
<dbReference type="EMBL" id="WBVQ01000003">
    <property type="protein sequence ID" value="KAB2815261.1"/>
    <property type="molecule type" value="Genomic_DNA"/>
</dbReference>
<dbReference type="GO" id="GO:0000160">
    <property type="term" value="P:phosphorelay signal transduction system"/>
    <property type="evidence" value="ECO:0007669"/>
    <property type="project" value="InterPro"/>
</dbReference>